<dbReference type="AlphaFoldDB" id="A0A1E7Q8F8"/>
<gene>
    <name evidence="3" type="ORF">BI198_13575</name>
</gene>
<proteinExistence type="predicted"/>
<dbReference type="EMBL" id="MKEK01000001">
    <property type="protein sequence ID" value="OEY70482.1"/>
    <property type="molecule type" value="Genomic_DNA"/>
</dbReference>
<comment type="caution">
    <text evidence="3">The sequence shown here is derived from an EMBL/GenBank/DDBJ whole genome shotgun (WGS) entry which is preliminary data.</text>
</comment>
<dbReference type="Gene3D" id="3.40.710.10">
    <property type="entry name" value="DD-peptidase/beta-lactamase superfamily"/>
    <property type="match status" value="1"/>
</dbReference>
<dbReference type="Proteomes" id="UP000242258">
    <property type="component" value="Unassembled WGS sequence"/>
</dbReference>
<evidence type="ECO:0000256" key="1">
    <source>
        <dbReference type="SAM" id="SignalP"/>
    </source>
</evidence>
<organism evidence="3 4">
    <name type="scientific">Rheinheimera salexigens</name>
    <dbReference type="NCBI Taxonomy" id="1628148"/>
    <lineage>
        <taxon>Bacteria</taxon>
        <taxon>Pseudomonadati</taxon>
        <taxon>Pseudomonadota</taxon>
        <taxon>Gammaproteobacteria</taxon>
        <taxon>Chromatiales</taxon>
        <taxon>Chromatiaceae</taxon>
        <taxon>Rheinheimera</taxon>
    </lineage>
</organism>
<accession>A0A1E7Q8F8</accession>
<evidence type="ECO:0000313" key="3">
    <source>
        <dbReference type="EMBL" id="OEY70482.1"/>
    </source>
</evidence>
<dbReference type="Pfam" id="PF00144">
    <property type="entry name" value="Beta-lactamase"/>
    <property type="match status" value="1"/>
</dbReference>
<dbReference type="OrthoDB" id="119951at2"/>
<dbReference type="InterPro" id="IPR050789">
    <property type="entry name" value="Diverse_Enzym_Activities"/>
</dbReference>
<feature type="domain" description="Beta-lactamase-related" evidence="2">
    <location>
        <begin position="137"/>
        <end position="323"/>
    </location>
</feature>
<dbReference type="STRING" id="1628148.BI198_13575"/>
<dbReference type="PANTHER" id="PTHR43283:SF7">
    <property type="entry name" value="BETA-LACTAMASE-RELATED DOMAIN-CONTAINING PROTEIN"/>
    <property type="match status" value="1"/>
</dbReference>
<dbReference type="PANTHER" id="PTHR43283">
    <property type="entry name" value="BETA-LACTAMASE-RELATED"/>
    <property type="match status" value="1"/>
</dbReference>
<protein>
    <recommendedName>
        <fullName evidence="2">Beta-lactamase-related domain-containing protein</fullName>
    </recommendedName>
</protein>
<keyword evidence="4" id="KW-1185">Reference proteome</keyword>
<dbReference type="SUPFAM" id="SSF56601">
    <property type="entry name" value="beta-lactamase/transpeptidase-like"/>
    <property type="match status" value="1"/>
</dbReference>
<feature type="chain" id="PRO_5009200493" description="Beta-lactamase-related domain-containing protein" evidence="1">
    <location>
        <begin position="36"/>
        <end position="334"/>
    </location>
</feature>
<dbReference type="InterPro" id="IPR001466">
    <property type="entry name" value="Beta-lactam-related"/>
</dbReference>
<sequence length="334" mass="37351">MPNTSLKGTNSRRFSQIHVCALMFLLTIISVSVTAEESADNKPFNKLDVVLDNPFDMPFERADINLLNWQHWPYSRYASHHPTEFVSMAIIYADREALALEENSNDPLDLRSLKITLAQEQIVTLEEALKGIQMKGFAIMHGGKLAFETYGQGMQKQNIQLLQSSSKTFTGMLIYKLASEGKLDLTANVKEYLPDLNAGVFDGSTLQHMLDMQVGFPDFGSYNKAGDLGYLSEVYMGLKPKVLGVTQRSTLAFIRQFQKPVFAPGTEFTYVDMNTQVLAMIAERVTEKPYAQLIEETFWLPLQARYDAAIAVDEDGHAGASWGLAITGSVLHCW</sequence>
<keyword evidence="1" id="KW-0732">Signal</keyword>
<feature type="signal peptide" evidence="1">
    <location>
        <begin position="1"/>
        <end position="35"/>
    </location>
</feature>
<reference evidence="4" key="1">
    <citation type="submission" date="2016-09" db="EMBL/GenBank/DDBJ databases">
        <authorList>
            <person name="Wan X."/>
            <person name="Hou S."/>
        </authorList>
    </citation>
    <scope>NUCLEOTIDE SEQUENCE [LARGE SCALE GENOMIC DNA]</scope>
    <source>
        <strain evidence="4">KH87</strain>
    </source>
</reference>
<dbReference type="InterPro" id="IPR012338">
    <property type="entry name" value="Beta-lactam/transpept-like"/>
</dbReference>
<name>A0A1E7Q8F8_9GAMM</name>
<evidence type="ECO:0000259" key="2">
    <source>
        <dbReference type="Pfam" id="PF00144"/>
    </source>
</evidence>
<evidence type="ECO:0000313" key="4">
    <source>
        <dbReference type="Proteomes" id="UP000242258"/>
    </source>
</evidence>